<reference evidence="1 2" key="1">
    <citation type="journal article" date="2014" name="Agronomy (Basel)">
        <title>A Draft Genome Sequence for Ensete ventricosum, the Drought-Tolerant Tree Against Hunger.</title>
        <authorList>
            <person name="Harrison J."/>
            <person name="Moore K.A."/>
            <person name="Paszkiewicz K."/>
            <person name="Jones T."/>
            <person name="Grant M."/>
            <person name="Ambacheew D."/>
            <person name="Muzemil S."/>
            <person name="Studholme D.J."/>
        </authorList>
    </citation>
    <scope>NUCLEOTIDE SEQUENCE [LARGE SCALE GENOMIC DNA]</scope>
</reference>
<protein>
    <submittedName>
        <fullName evidence="1">Uncharacterized protein</fullName>
    </submittedName>
</protein>
<evidence type="ECO:0000313" key="2">
    <source>
        <dbReference type="Proteomes" id="UP000287651"/>
    </source>
</evidence>
<name>A0A426Y8Z4_ENSVE</name>
<dbReference type="Proteomes" id="UP000287651">
    <property type="component" value="Unassembled WGS sequence"/>
</dbReference>
<proteinExistence type="predicted"/>
<gene>
    <name evidence="1" type="ORF">B296_00032337</name>
</gene>
<dbReference type="EMBL" id="AMZH03014107">
    <property type="protein sequence ID" value="RRT48201.1"/>
    <property type="molecule type" value="Genomic_DNA"/>
</dbReference>
<evidence type="ECO:0000313" key="1">
    <source>
        <dbReference type="EMBL" id="RRT48201.1"/>
    </source>
</evidence>
<organism evidence="1 2">
    <name type="scientific">Ensete ventricosum</name>
    <name type="common">Abyssinian banana</name>
    <name type="synonym">Musa ensete</name>
    <dbReference type="NCBI Taxonomy" id="4639"/>
    <lineage>
        <taxon>Eukaryota</taxon>
        <taxon>Viridiplantae</taxon>
        <taxon>Streptophyta</taxon>
        <taxon>Embryophyta</taxon>
        <taxon>Tracheophyta</taxon>
        <taxon>Spermatophyta</taxon>
        <taxon>Magnoliopsida</taxon>
        <taxon>Liliopsida</taxon>
        <taxon>Zingiberales</taxon>
        <taxon>Musaceae</taxon>
        <taxon>Ensete</taxon>
    </lineage>
</organism>
<accession>A0A426Y8Z4</accession>
<comment type="caution">
    <text evidence="1">The sequence shown here is derived from an EMBL/GenBank/DDBJ whole genome shotgun (WGS) entry which is preliminary data.</text>
</comment>
<dbReference type="AlphaFoldDB" id="A0A426Y8Z4"/>
<sequence>MEKHPREVDEPRISFEAGEAKYPDHDDALEILVHVANALVKRVMVDTSNSSDILYQNAIQKLELTTTDLSLMSSTLIDLLGTPLSL</sequence>